<accession>A0A2H1EJ84</accession>
<comment type="similarity">
    <text evidence="1">Belongs to the N(4)/N(6)-methyltransferase family. N(4) subfamily.</text>
</comment>
<gene>
    <name evidence="10" type="ORF">NSIN_80008</name>
</gene>
<dbReference type="InterPro" id="IPR017985">
    <property type="entry name" value="MeTrfase_CN4_CS"/>
</dbReference>
<dbReference type="InterPro" id="IPR029063">
    <property type="entry name" value="SAM-dependent_MTases_sf"/>
</dbReference>
<evidence type="ECO:0000256" key="7">
    <source>
        <dbReference type="ARBA" id="ARBA00049120"/>
    </source>
</evidence>
<proteinExistence type="inferred from homology"/>
<dbReference type="PROSITE" id="PS00093">
    <property type="entry name" value="N4_MTASE"/>
    <property type="match status" value="1"/>
</dbReference>
<keyword evidence="6" id="KW-0238">DNA-binding</keyword>
<dbReference type="GO" id="GO:0032259">
    <property type="term" value="P:methylation"/>
    <property type="evidence" value="ECO:0007669"/>
    <property type="project" value="UniProtKB-KW"/>
</dbReference>
<keyword evidence="4 8" id="KW-0949">S-adenosyl-L-methionine</keyword>
<keyword evidence="11" id="KW-1185">Reference proteome</keyword>
<dbReference type="RefSeq" id="WP_101010863.1">
    <property type="nucleotide sequence ID" value="NZ_FRFC01000009.1"/>
</dbReference>
<dbReference type="AlphaFoldDB" id="A0A2H1EJ84"/>
<evidence type="ECO:0000256" key="6">
    <source>
        <dbReference type="ARBA" id="ARBA00023125"/>
    </source>
</evidence>
<reference evidence="11" key="1">
    <citation type="submission" date="2016-12" db="EMBL/GenBank/DDBJ databases">
        <authorList>
            <person name="Herbold C."/>
        </authorList>
    </citation>
    <scope>NUCLEOTIDE SEQUENCE [LARGE SCALE GENOMIC DNA]</scope>
</reference>
<dbReference type="GO" id="GO:0015667">
    <property type="term" value="F:site-specific DNA-methyltransferase (cytosine-N4-specific) activity"/>
    <property type="evidence" value="ECO:0007669"/>
    <property type="project" value="UniProtKB-EC"/>
</dbReference>
<keyword evidence="2 8" id="KW-0489">Methyltransferase</keyword>
<keyword evidence="3" id="KW-0808">Transferase</keyword>
<dbReference type="SUPFAM" id="SSF53335">
    <property type="entry name" value="S-adenosyl-L-methionine-dependent methyltransferases"/>
    <property type="match status" value="1"/>
</dbReference>
<evidence type="ECO:0000256" key="1">
    <source>
        <dbReference type="ARBA" id="ARBA00010203"/>
    </source>
</evidence>
<evidence type="ECO:0000313" key="11">
    <source>
        <dbReference type="Proteomes" id="UP000232412"/>
    </source>
</evidence>
<keyword evidence="5 8" id="KW-0680">Restriction system</keyword>
<dbReference type="InterPro" id="IPR001091">
    <property type="entry name" value="RM_Methyltransferase"/>
</dbReference>
<feature type="domain" description="DNA methylase N-4/N-6" evidence="9">
    <location>
        <begin position="23"/>
        <end position="256"/>
    </location>
</feature>
<dbReference type="GO" id="GO:0009307">
    <property type="term" value="P:DNA restriction-modification system"/>
    <property type="evidence" value="ECO:0007669"/>
    <property type="project" value="UniProtKB-KW"/>
</dbReference>
<protein>
    <recommendedName>
        <fullName evidence="8">Type II methyltransferase</fullName>
        <ecNumber evidence="8">2.1.1.113</ecNumber>
    </recommendedName>
    <alternativeName>
        <fullName evidence="8">N-4 cytosine-specific methyltransferase</fullName>
    </alternativeName>
</protein>
<dbReference type="EMBL" id="FRFC01000009">
    <property type="protein sequence ID" value="SHO47902.1"/>
    <property type="molecule type" value="Genomic_DNA"/>
</dbReference>
<organism evidence="10 11">
    <name type="scientific">Nitrosotalea sinensis</name>
    <dbReference type="NCBI Taxonomy" id="1499975"/>
    <lineage>
        <taxon>Archaea</taxon>
        <taxon>Nitrososphaerota</taxon>
        <taxon>Nitrososphaeria</taxon>
        <taxon>Nitrosotaleales</taxon>
        <taxon>Nitrosotaleaceae</taxon>
        <taxon>Nitrosotalea</taxon>
    </lineage>
</organism>
<dbReference type="PRINTS" id="PR00508">
    <property type="entry name" value="S21N4MTFRASE"/>
</dbReference>
<dbReference type="EC" id="2.1.1.113" evidence="8"/>
<evidence type="ECO:0000259" key="9">
    <source>
        <dbReference type="Pfam" id="PF01555"/>
    </source>
</evidence>
<dbReference type="GO" id="GO:0003677">
    <property type="term" value="F:DNA binding"/>
    <property type="evidence" value="ECO:0007669"/>
    <property type="project" value="UniProtKB-KW"/>
</dbReference>
<dbReference type="Pfam" id="PF01555">
    <property type="entry name" value="N6_N4_Mtase"/>
    <property type="match status" value="1"/>
</dbReference>
<sequence>MWKSNSIIVSDSRDLSKLSANKVALTVTSPPYHNAINYQEHQDTDGWYRGTVTTSLEEWIEDMRKVFSEVYRVTKPGGFCCIVIGNEIIENKNKLPLPALLLVELTKKEIGWNFFEEIIWNKVTGGKKRFRVTVQHPYPTYYYPNIMHEQILILRKLPFHNIKDKKSKLIINDLMKKEIANSVWHIAPMPPSYRKFHPAAFPEEIPYRLIQLYSNVGDLVLDPFVGSGQTTKMARFLNRKYIGVDKSPKYVKIAQKRTLEKPSLRKLQLVPNWKVPEPL</sequence>
<evidence type="ECO:0000313" key="10">
    <source>
        <dbReference type="EMBL" id="SHO47902.1"/>
    </source>
</evidence>
<evidence type="ECO:0000256" key="8">
    <source>
        <dbReference type="RuleBase" id="RU362026"/>
    </source>
</evidence>
<comment type="catalytic activity">
    <reaction evidence="7 8">
        <text>a 2'-deoxycytidine in DNA + S-adenosyl-L-methionine = an N(4)-methyl-2'-deoxycytidine in DNA + S-adenosyl-L-homocysteine + H(+)</text>
        <dbReference type="Rhea" id="RHEA:16857"/>
        <dbReference type="Rhea" id="RHEA-COMP:11369"/>
        <dbReference type="Rhea" id="RHEA-COMP:13674"/>
        <dbReference type="ChEBI" id="CHEBI:15378"/>
        <dbReference type="ChEBI" id="CHEBI:57856"/>
        <dbReference type="ChEBI" id="CHEBI:59789"/>
        <dbReference type="ChEBI" id="CHEBI:85452"/>
        <dbReference type="ChEBI" id="CHEBI:137933"/>
        <dbReference type="EC" id="2.1.1.113"/>
    </reaction>
</comment>
<evidence type="ECO:0000256" key="4">
    <source>
        <dbReference type="ARBA" id="ARBA00022691"/>
    </source>
</evidence>
<evidence type="ECO:0000256" key="3">
    <source>
        <dbReference type="ARBA" id="ARBA00022679"/>
    </source>
</evidence>
<dbReference type="Proteomes" id="UP000232412">
    <property type="component" value="Unassembled WGS sequence"/>
</dbReference>
<evidence type="ECO:0000256" key="5">
    <source>
        <dbReference type="ARBA" id="ARBA00022747"/>
    </source>
</evidence>
<dbReference type="GO" id="GO:0008170">
    <property type="term" value="F:N-methyltransferase activity"/>
    <property type="evidence" value="ECO:0007669"/>
    <property type="project" value="InterPro"/>
</dbReference>
<dbReference type="CDD" id="cd02440">
    <property type="entry name" value="AdoMet_MTases"/>
    <property type="match status" value="1"/>
</dbReference>
<dbReference type="Gene3D" id="3.40.50.150">
    <property type="entry name" value="Vaccinia Virus protein VP39"/>
    <property type="match status" value="1"/>
</dbReference>
<evidence type="ECO:0000256" key="2">
    <source>
        <dbReference type="ARBA" id="ARBA00022603"/>
    </source>
</evidence>
<dbReference type="InterPro" id="IPR002941">
    <property type="entry name" value="DNA_methylase_N4/N6"/>
</dbReference>
<dbReference type="OrthoDB" id="38200at2157"/>
<name>A0A2H1EJ84_9ARCH</name>